<keyword evidence="3" id="KW-1185">Reference proteome</keyword>
<dbReference type="InterPro" id="IPR058996">
    <property type="entry name" value="Toxin-rel_dom"/>
</dbReference>
<name>A0ABD6AZW8_9EURY</name>
<evidence type="ECO:0000313" key="2">
    <source>
        <dbReference type="EMBL" id="MFD1515147.1"/>
    </source>
</evidence>
<evidence type="ECO:0000259" key="1">
    <source>
        <dbReference type="Pfam" id="PF26442"/>
    </source>
</evidence>
<comment type="caution">
    <text evidence="2">The sequence shown here is derived from an EMBL/GenBank/DDBJ whole genome shotgun (WGS) entry which is preliminary data.</text>
</comment>
<feature type="domain" description="RelE toxin-related" evidence="1">
    <location>
        <begin position="20"/>
        <end position="84"/>
    </location>
</feature>
<reference evidence="2 3" key="1">
    <citation type="journal article" date="2019" name="Int. J. Syst. Evol. Microbiol.">
        <title>The Global Catalogue of Microorganisms (GCM) 10K type strain sequencing project: providing services to taxonomists for standard genome sequencing and annotation.</title>
        <authorList>
            <consortium name="The Broad Institute Genomics Platform"/>
            <consortium name="The Broad Institute Genome Sequencing Center for Infectious Disease"/>
            <person name="Wu L."/>
            <person name="Ma J."/>
        </authorList>
    </citation>
    <scope>NUCLEOTIDE SEQUENCE [LARGE SCALE GENOMIC DNA]</scope>
    <source>
        <strain evidence="2 3">CGMCC 1.12563</strain>
    </source>
</reference>
<sequence>MSVTRPNQFRQQDGHVLSDGHAQYRWDCRTRERWTGYPVRVAWREAIPVVTPKTNGIAYCRLHERSRMVLVARWGFLKTVVPLWDFTERARERIWRQVREARDD</sequence>
<dbReference type="EMBL" id="JBHUDC010000008">
    <property type="protein sequence ID" value="MFD1515147.1"/>
    <property type="molecule type" value="Genomic_DNA"/>
</dbReference>
<proteinExistence type="predicted"/>
<accession>A0ABD6AZW8</accession>
<evidence type="ECO:0000313" key="3">
    <source>
        <dbReference type="Proteomes" id="UP001597187"/>
    </source>
</evidence>
<gene>
    <name evidence="2" type="ORF">ACFSBT_17845</name>
</gene>
<dbReference type="RefSeq" id="WP_250875071.1">
    <property type="nucleotide sequence ID" value="NZ_JALXFV010000008.1"/>
</dbReference>
<dbReference type="AlphaFoldDB" id="A0ABD6AZW8"/>
<organism evidence="2 3">
    <name type="scientific">Halomarina rubra</name>
    <dbReference type="NCBI Taxonomy" id="2071873"/>
    <lineage>
        <taxon>Archaea</taxon>
        <taxon>Methanobacteriati</taxon>
        <taxon>Methanobacteriota</taxon>
        <taxon>Stenosarchaea group</taxon>
        <taxon>Halobacteria</taxon>
        <taxon>Halobacteriales</taxon>
        <taxon>Natronomonadaceae</taxon>
        <taxon>Halomarina</taxon>
    </lineage>
</organism>
<protein>
    <recommendedName>
        <fullName evidence="1">RelE toxin-related domain-containing protein</fullName>
    </recommendedName>
</protein>
<dbReference type="Proteomes" id="UP001597187">
    <property type="component" value="Unassembled WGS sequence"/>
</dbReference>
<dbReference type="Pfam" id="PF26442">
    <property type="entry name" value="Halo_toxin"/>
    <property type="match status" value="1"/>
</dbReference>